<dbReference type="AlphaFoldDB" id="A0A6A1TJE9"/>
<evidence type="ECO:0000313" key="1">
    <source>
        <dbReference type="EMBL" id="KAB1083651.1"/>
    </source>
</evidence>
<protein>
    <recommendedName>
        <fullName evidence="3">Papain-like cysteine peptidase</fullName>
    </recommendedName>
</protein>
<dbReference type="Pfam" id="PF08795">
    <property type="entry name" value="DUF1796"/>
    <property type="match status" value="1"/>
</dbReference>
<accession>A0A6A1TJE9</accession>
<dbReference type="RefSeq" id="WP_151046876.1">
    <property type="nucleotide sequence ID" value="NZ_VZUL01000003.1"/>
</dbReference>
<evidence type="ECO:0008006" key="3">
    <source>
        <dbReference type="Google" id="ProtNLM"/>
    </source>
</evidence>
<dbReference type="Proteomes" id="UP000386575">
    <property type="component" value="Unassembled WGS sequence"/>
</dbReference>
<gene>
    <name evidence="1" type="ORF">F4V91_29705</name>
</gene>
<dbReference type="InterPro" id="IPR014903">
    <property type="entry name" value="DUF1796"/>
</dbReference>
<reference evidence="1 2" key="1">
    <citation type="submission" date="2019-09" db="EMBL/GenBank/DDBJ databases">
        <title>Genome sequencing of Ng87 strain.</title>
        <authorList>
            <person name="Karasev E.S."/>
            <person name="Andronov E."/>
        </authorList>
    </citation>
    <scope>NUCLEOTIDE SEQUENCE [LARGE SCALE GENOMIC DNA]</scope>
    <source>
        <strain evidence="1 2">Ng87</strain>
    </source>
</reference>
<organism evidence="1 2">
    <name type="scientific">Neorhizobium galegae</name>
    <name type="common">Rhizobium galegae</name>
    <dbReference type="NCBI Taxonomy" id="399"/>
    <lineage>
        <taxon>Bacteria</taxon>
        <taxon>Pseudomonadati</taxon>
        <taxon>Pseudomonadota</taxon>
        <taxon>Alphaproteobacteria</taxon>
        <taxon>Hyphomicrobiales</taxon>
        <taxon>Rhizobiaceae</taxon>
        <taxon>Rhizobium/Agrobacterium group</taxon>
        <taxon>Neorhizobium</taxon>
    </lineage>
</organism>
<sequence length="255" mass="28822">MSGTLIVSMGYNCYVSWTLRKIGVQKGSYPIDWVNSFRFSRLLDFIDEFSIDSLKGFEPSPIDADAASATSYYIPRYGMRFPHEHDVNPEISIREIGERYARRFDRLRAHCKVASHVVFLRTNAVRTYNLAPEDVDEYSPDVILKAGRVLGDLAGHNRFTLAILRERLAVPPIDAPFVAQADLLVPFENGFYDADVSQPRKSDAFDFFRSGLTPIQKATSTAEVKKALVGLSATPPTRPDRALGFRWRDLFQGHQ</sequence>
<evidence type="ECO:0000313" key="2">
    <source>
        <dbReference type="Proteomes" id="UP000386575"/>
    </source>
</evidence>
<comment type="caution">
    <text evidence="1">The sequence shown here is derived from an EMBL/GenBank/DDBJ whole genome shotgun (WGS) entry which is preliminary data.</text>
</comment>
<name>A0A6A1TJE9_NEOGA</name>
<dbReference type="EMBL" id="VZUL01000003">
    <property type="protein sequence ID" value="KAB1083651.1"/>
    <property type="molecule type" value="Genomic_DNA"/>
</dbReference>
<proteinExistence type="predicted"/>